<dbReference type="EMBL" id="CP011104">
    <property type="protein sequence ID" value="AKH62266.1"/>
    <property type="molecule type" value="Genomic_DNA"/>
</dbReference>
<dbReference type="RefSeq" id="WP_046973711.1">
    <property type="nucleotide sequence ID" value="NZ_CP011104.1"/>
</dbReference>
<gene>
    <name evidence="2" type="ORF">VY86_01795</name>
</gene>
<reference evidence="2 3" key="1">
    <citation type="journal article" date="2015" name="J. Biotechnol.">
        <title>Complete genome sequence of Photorhabdus temperata subsp. thracensis 39-8(T), an entomopathogenic bacterium for the improved commercial bioinsecticide.</title>
        <authorList>
            <person name="Kwak Y."/>
            <person name="Shin J.H."/>
        </authorList>
    </citation>
    <scope>NUCLEOTIDE SEQUENCE [LARGE SCALE GENOMIC DNA]</scope>
    <source>
        <strain evidence="2 3">DSM 15199</strain>
    </source>
</reference>
<dbReference type="STRING" id="230089.VY86_01795"/>
<dbReference type="OrthoDB" id="9813763at2"/>
<dbReference type="KEGG" id="ptt:VY86_01795"/>
<name>A0A0F7LK39_9GAMM</name>
<keyword evidence="3" id="KW-1185">Reference proteome</keyword>
<proteinExistence type="predicted"/>
<organism evidence="2 3">
    <name type="scientific">Photorhabdus thracensis</name>
    <dbReference type="NCBI Taxonomy" id="230089"/>
    <lineage>
        <taxon>Bacteria</taxon>
        <taxon>Pseudomonadati</taxon>
        <taxon>Pseudomonadota</taxon>
        <taxon>Gammaproteobacteria</taxon>
        <taxon>Enterobacterales</taxon>
        <taxon>Morganellaceae</taxon>
        <taxon>Photorhabdus</taxon>
    </lineage>
</organism>
<dbReference type="PATRIC" id="fig|230089.6.peg.409"/>
<feature type="compositionally biased region" description="Basic and acidic residues" evidence="1">
    <location>
        <begin position="317"/>
        <end position="328"/>
    </location>
</feature>
<dbReference type="Proteomes" id="UP000034866">
    <property type="component" value="Chromosome"/>
</dbReference>
<evidence type="ECO:0000256" key="1">
    <source>
        <dbReference type="SAM" id="MobiDB-lite"/>
    </source>
</evidence>
<sequence length="441" mass="47627">MNHGLALDRASVRSYDRDGRLHVTESPISKATVSSYYGREIPNWQGLRLDPNRIYKLLRAPDELEKGVATFNNLPLLKKHIPVTAAKPSTELIVGTTGSDSMFDGTYLKNSLAIWDAESIAGIESDEQKELSAAYHYVADMTPGMYDGIHHDGVMRDIVGNHVALVEEGRVGADVVVCDSLPLELKHMKLNKKMVAVAVRAALGAYLQPKLAQDAAPKEIASLLKAGGSAKSIAEAAKNKFGTLLAQDMEIDSAELASIIEAVADDAETQEPAELPAQDDDICAQVLELLAGKLPEEDLEKIRALISGTPAQDDDPDNKPEPKEEDSVSKPAMDAAIRAATRKAEKDTVNRINAIRIAEAEVKPLIGDVVAMDSADEIYKVALDEVGVDTTGVHPSAYRSLVKMQIGIAESAKLKARLAMDSAVIDSFEKRFPTASKLVRI</sequence>
<feature type="region of interest" description="Disordered" evidence="1">
    <location>
        <begin position="307"/>
        <end position="332"/>
    </location>
</feature>
<evidence type="ECO:0000313" key="3">
    <source>
        <dbReference type="Proteomes" id="UP000034866"/>
    </source>
</evidence>
<dbReference type="InterPro" id="IPR016913">
    <property type="entry name" value="UCP029215"/>
</dbReference>
<dbReference type="Pfam" id="PF09979">
    <property type="entry name" value="DUF2213"/>
    <property type="match status" value="1"/>
</dbReference>
<reference evidence="3" key="2">
    <citation type="submission" date="2015-03" db="EMBL/GenBank/DDBJ databases">
        <title>Genome sequence of Azospirillum thiophilum strain DSM 21654T.</title>
        <authorList>
            <person name="Kwak Y."/>
            <person name="Shin J.-H."/>
        </authorList>
    </citation>
    <scope>NUCLEOTIDE SEQUENCE [LARGE SCALE GENOMIC DNA]</scope>
    <source>
        <strain evidence="3">DSM 15199</strain>
    </source>
</reference>
<evidence type="ECO:0008006" key="4">
    <source>
        <dbReference type="Google" id="ProtNLM"/>
    </source>
</evidence>
<evidence type="ECO:0000313" key="2">
    <source>
        <dbReference type="EMBL" id="AKH62266.1"/>
    </source>
</evidence>
<accession>A0A0F7LK39</accession>
<protein>
    <recommendedName>
        <fullName evidence="4">DUF2213 domain-containing protein</fullName>
    </recommendedName>
</protein>
<dbReference type="AlphaFoldDB" id="A0A0F7LK39"/>